<evidence type="ECO:0000313" key="2">
    <source>
        <dbReference type="Proteomes" id="UP000886501"/>
    </source>
</evidence>
<keyword evidence="2" id="KW-1185">Reference proteome</keyword>
<gene>
    <name evidence="1" type="ORF">BDM02DRAFT_3138753</name>
</gene>
<accession>A0ACB6ZQ90</accession>
<reference evidence="1" key="2">
    <citation type="journal article" date="2020" name="Nat. Commun.">
        <title>Large-scale genome sequencing of mycorrhizal fungi provides insights into the early evolution of symbiotic traits.</title>
        <authorList>
            <person name="Miyauchi S."/>
            <person name="Kiss E."/>
            <person name="Kuo A."/>
            <person name="Drula E."/>
            <person name="Kohler A."/>
            <person name="Sanchez-Garcia M."/>
            <person name="Morin E."/>
            <person name="Andreopoulos B."/>
            <person name="Barry K.W."/>
            <person name="Bonito G."/>
            <person name="Buee M."/>
            <person name="Carver A."/>
            <person name="Chen C."/>
            <person name="Cichocki N."/>
            <person name="Clum A."/>
            <person name="Culley D."/>
            <person name="Crous P.W."/>
            <person name="Fauchery L."/>
            <person name="Girlanda M."/>
            <person name="Hayes R.D."/>
            <person name="Keri Z."/>
            <person name="LaButti K."/>
            <person name="Lipzen A."/>
            <person name="Lombard V."/>
            <person name="Magnuson J."/>
            <person name="Maillard F."/>
            <person name="Murat C."/>
            <person name="Nolan M."/>
            <person name="Ohm R.A."/>
            <person name="Pangilinan J."/>
            <person name="Pereira M.F."/>
            <person name="Perotto S."/>
            <person name="Peter M."/>
            <person name="Pfister S."/>
            <person name="Riley R."/>
            <person name="Sitrit Y."/>
            <person name="Stielow J.B."/>
            <person name="Szollosi G."/>
            <person name="Zifcakova L."/>
            <person name="Stursova M."/>
            <person name="Spatafora J.W."/>
            <person name="Tedersoo L."/>
            <person name="Vaario L.M."/>
            <person name="Yamada A."/>
            <person name="Yan M."/>
            <person name="Wang P."/>
            <person name="Xu J."/>
            <person name="Bruns T."/>
            <person name="Baldrian P."/>
            <person name="Vilgalys R."/>
            <person name="Dunand C."/>
            <person name="Henrissat B."/>
            <person name="Grigoriev I.V."/>
            <person name="Hibbett D."/>
            <person name="Nagy L.G."/>
            <person name="Martin F.M."/>
        </authorList>
    </citation>
    <scope>NUCLEOTIDE SEQUENCE</scope>
    <source>
        <strain evidence="1">P2</strain>
    </source>
</reference>
<dbReference type="Proteomes" id="UP000886501">
    <property type="component" value="Unassembled WGS sequence"/>
</dbReference>
<comment type="caution">
    <text evidence="1">The sequence shown here is derived from an EMBL/GenBank/DDBJ whole genome shotgun (WGS) entry which is preliminary data.</text>
</comment>
<reference evidence="1" key="1">
    <citation type="submission" date="2019-10" db="EMBL/GenBank/DDBJ databases">
        <authorList>
            <consortium name="DOE Joint Genome Institute"/>
            <person name="Kuo A."/>
            <person name="Miyauchi S."/>
            <person name="Kiss E."/>
            <person name="Drula E."/>
            <person name="Kohler A."/>
            <person name="Sanchez-Garcia M."/>
            <person name="Andreopoulos B."/>
            <person name="Barry K.W."/>
            <person name="Bonito G."/>
            <person name="Buee M."/>
            <person name="Carver A."/>
            <person name="Chen C."/>
            <person name="Cichocki N."/>
            <person name="Clum A."/>
            <person name="Culley D."/>
            <person name="Crous P.W."/>
            <person name="Fauchery L."/>
            <person name="Girlanda M."/>
            <person name="Hayes R."/>
            <person name="Keri Z."/>
            <person name="Labutti K."/>
            <person name="Lipzen A."/>
            <person name="Lombard V."/>
            <person name="Magnuson J."/>
            <person name="Maillard F."/>
            <person name="Morin E."/>
            <person name="Murat C."/>
            <person name="Nolan M."/>
            <person name="Ohm R."/>
            <person name="Pangilinan J."/>
            <person name="Pereira M."/>
            <person name="Perotto S."/>
            <person name="Peter M."/>
            <person name="Riley R."/>
            <person name="Sitrit Y."/>
            <person name="Stielow B."/>
            <person name="Szollosi G."/>
            <person name="Zifcakova L."/>
            <person name="Stursova M."/>
            <person name="Spatafora J.W."/>
            <person name="Tedersoo L."/>
            <person name="Vaario L.-M."/>
            <person name="Yamada A."/>
            <person name="Yan M."/>
            <person name="Wang P."/>
            <person name="Xu J."/>
            <person name="Bruns T."/>
            <person name="Baldrian P."/>
            <person name="Vilgalys R."/>
            <person name="Henrissat B."/>
            <person name="Grigoriev I.V."/>
            <person name="Hibbett D."/>
            <person name="Nagy L.G."/>
            <person name="Martin F.M."/>
        </authorList>
    </citation>
    <scope>NUCLEOTIDE SEQUENCE</scope>
    <source>
        <strain evidence="1">P2</strain>
    </source>
</reference>
<protein>
    <submittedName>
        <fullName evidence="1">Uncharacterized protein</fullName>
    </submittedName>
</protein>
<name>A0ACB6ZQ90_THEGA</name>
<proteinExistence type="predicted"/>
<dbReference type="EMBL" id="MU117974">
    <property type="protein sequence ID" value="KAF9651598.1"/>
    <property type="molecule type" value="Genomic_DNA"/>
</dbReference>
<evidence type="ECO:0000313" key="1">
    <source>
        <dbReference type="EMBL" id="KAF9651598.1"/>
    </source>
</evidence>
<organism evidence="1 2">
    <name type="scientific">Thelephora ganbajun</name>
    <name type="common">Ganba fungus</name>
    <dbReference type="NCBI Taxonomy" id="370292"/>
    <lineage>
        <taxon>Eukaryota</taxon>
        <taxon>Fungi</taxon>
        <taxon>Dikarya</taxon>
        <taxon>Basidiomycota</taxon>
        <taxon>Agaricomycotina</taxon>
        <taxon>Agaricomycetes</taxon>
        <taxon>Thelephorales</taxon>
        <taxon>Thelephoraceae</taxon>
        <taxon>Thelephora</taxon>
    </lineage>
</organism>
<sequence length="1167" mass="130166">MAHTVLYPAKNFFYPIGNTSAVVLTDTLTPEEPANLLLLGCGDPRNILFTVYNQADDTERTLDFTCCDVEPAVLARNVLLLAMITDNEPSNEVLAKIWNSFFHFFFDEKSRSFLIAQCQTLIEVSESITAWNDSKYSKFIRMCNVNTLLELRRHWKLYVQAGQLSSAGKKRLKEMVLSIIRTTKATKHNGSDLLPCRSAGPYFLQSAEPASKVFQHFWKTGITSLGPQDISAATFANPTFVYSLTGEGFALHYGTTPISPFHLAPAFLTSKRNIPTMPELVDCARAQFSSWIKHFRAFVQDKPGKLMIRLFAGDALFFCRALVHHVGTGKIPPDLTVAPWNTAPLALDGGDYGHSDGVPTSFNIIETSNIMDHIGLLNVLVAAIPLLSPYPSATLFTEALLYTGEDATRNFTTQFCADVSTMSLLLDLAPINYLSNFNTRSNAEEILATKFQMSFRQYHERITWKRPMTGDPILVSQLPHQLRIPISFEPRNLGELLFDVYLKMFASDDTMSRLSDPLHSLRDLETVHYIRETFAIFLAIVKRRVNADWDSTMASFFDRLGNDTTLMMGMSNCQDLCTRLYLAGVYTTDFIRTPFAKEGRFRGWTQVPLTVSVILVVPRDKLRVLSDMDPNKLGTPILHGNLHGRITHNIFASLKVGFGKVTASGTDARPKVAFEPDPSSWTGTSPLIVSFLVPSRVLHIENPDAMSVTLSLRSTPQTSFVFMSRLGMALEIFAAPLMDRSQVFVVPDEPRGLDESLDKIFATDNRQEGKLSVTTDPQSRRATTLTARIDITDVPTKSILSSGAEVSSRQVSPCVMEVRIGQTRRSLVYPLPVIGSHSKLRIARKSSYVEVVVPIAEPLQPDGFALNRFPIPLTDKVEAPWNFHHLQLDRLPALNVSSRPRVGWIGPHLGLTMTDRERALREQDIRTDTLTNVKATIHAILVGAAGLQQQQSRAFGLTVKGNTDTVIFIPTLRLDLTSHTLVADAYVLPLNPDRLRKVEKTLAAIIGELLHVELWGDEVANWKRLLPVLAERCRTWKHGPNCEFLTKKSVPLSLEHGNDPLCSCGKGKDVSAAFMKEKKWEPATPFVTRIAIGPIFGVPYIERVGGFADTMTQRISKDLEERRDRCARCGGPGKPKLLVCGACKTTSYCSAGCQKEDWKKHKLMCRK</sequence>